<gene>
    <name evidence="1" type="ORF">NPIL_165361</name>
</gene>
<comment type="caution">
    <text evidence="1">The sequence shown here is derived from an EMBL/GenBank/DDBJ whole genome shotgun (WGS) entry which is preliminary data.</text>
</comment>
<organism evidence="1 2">
    <name type="scientific">Nephila pilipes</name>
    <name type="common">Giant wood spider</name>
    <name type="synonym">Nephila maculata</name>
    <dbReference type="NCBI Taxonomy" id="299642"/>
    <lineage>
        <taxon>Eukaryota</taxon>
        <taxon>Metazoa</taxon>
        <taxon>Ecdysozoa</taxon>
        <taxon>Arthropoda</taxon>
        <taxon>Chelicerata</taxon>
        <taxon>Arachnida</taxon>
        <taxon>Araneae</taxon>
        <taxon>Araneomorphae</taxon>
        <taxon>Entelegynae</taxon>
        <taxon>Araneoidea</taxon>
        <taxon>Nephilidae</taxon>
        <taxon>Nephila</taxon>
    </lineage>
</organism>
<sequence length="90" mass="10109">MAYWKHVLQRVIAVTCTLEERGLILRSALEELESSHKDNFSGLLELISQFDSFLATHKSKYGNLGTGKMSYLPKTHSRRINHGNGSKSSS</sequence>
<reference evidence="1" key="1">
    <citation type="submission" date="2020-08" db="EMBL/GenBank/DDBJ databases">
        <title>Multicomponent nature underlies the extraordinary mechanical properties of spider dragline silk.</title>
        <authorList>
            <person name="Kono N."/>
            <person name="Nakamura H."/>
            <person name="Mori M."/>
            <person name="Yoshida Y."/>
            <person name="Ohtoshi R."/>
            <person name="Malay A.D."/>
            <person name="Moran D.A.P."/>
            <person name="Tomita M."/>
            <person name="Numata K."/>
            <person name="Arakawa K."/>
        </authorList>
    </citation>
    <scope>NUCLEOTIDE SEQUENCE</scope>
</reference>
<name>A0A8X6UHP7_NEPPI</name>
<evidence type="ECO:0000313" key="2">
    <source>
        <dbReference type="Proteomes" id="UP000887013"/>
    </source>
</evidence>
<accession>A0A8X6UHP7</accession>
<evidence type="ECO:0000313" key="1">
    <source>
        <dbReference type="EMBL" id="GFU21340.1"/>
    </source>
</evidence>
<dbReference type="OrthoDB" id="6435517at2759"/>
<dbReference type="EMBL" id="BMAW01031490">
    <property type="protein sequence ID" value="GFU21340.1"/>
    <property type="molecule type" value="Genomic_DNA"/>
</dbReference>
<keyword evidence="2" id="KW-1185">Reference proteome</keyword>
<dbReference type="AlphaFoldDB" id="A0A8X6UHP7"/>
<dbReference type="Proteomes" id="UP000887013">
    <property type="component" value="Unassembled WGS sequence"/>
</dbReference>
<protein>
    <submittedName>
        <fullName evidence="1">Uncharacterized protein</fullName>
    </submittedName>
</protein>
<proteinExistence type="predicted"/>